<dbReference type="Proteomes" id="UP000284178">
    <property type="component" value="Unassembled WGS sequence"/>
</dbReference>
<name>A0A412G2S9_9FIRM</name>
<gene>
    <name evidence="1" type="ORF">DWY25_08305</name>
</gene>
<evidence type="ECO:0000313" key="2">
    <source>
        <dbReference type="Proteomes" id="UP000284178"/>
    </source>
</evidence>
<protein>
    <submittedName>
        <fullName evidence="1">Uncharacterized protein</fullName>
    </submittedName>
</protein>
<dbReference type="AlphaFoldDB" id="A0A412G2S9"/>
<evidence type="ECO:0000313" key="1">
    <source>
        <dbReference type="EMBL" id="RGR74771.1"/>
    </source>
</evidence>
<organism evidence="1 2">
    <name type="scientific">Holdemania filiformis</name>
    <dbReference type="NCBI Taxonomy" id="61171"/>
    <lineage>
        <taxon>Bacteria</taxon>
        <taxon>Bacillati</taxon>
        <taxon>Bacillota</taxon>
        <taxon>Erysipelotrichia</taxon>
        <taxon>Erysipelotrichales</taxon>
        <taxon>Erysipelotrichaceae</taxon>
        <taxon>Holdemania</taxon>
    </lineage>
</organism>
<comment type="caution">
    <text evidence="1">The sequence shown here is derived from an EMBL/GenBank/DDBJ whole genome shotgun (WGS) entry which is preliminary data.</text>
</comment>
<dbReference type="RefSeq" id="WP_117894847.1">
    <property type="nucleotide sequence ID" value="NZ_CABJCV010000008.1"/>
</dbReference>
<dbReference type="GeneID" id="83015405"/>
<accession>A0A412G2S9</accession>
<sequence>MRRLRTLVVTDKPAQVRRLISECTVLGCPCSLNWASSQKGLLPLNFGEGQIRPQPLTRLLLERAELIVILPPSRDGEKISQLRHRLKACVVSGQYSDSLPCQLGLEAGSARQFQLPLPEAWMIATALQPLLQRKLITQIEIQTKRQAENLKLTPEQVSQRLRSQLALFMPGAVIHVKNTQLLPGDPYVEAQLNLLLNQTIKAGKLCALLQDPDHSVLLPAEKPLDHRQAASQETRILIDQIESGQNDKQWHLRLISDPLQACQIAAAARQIAVAARLTLKNS</sequence>
<reference evidence="1 2" key="1">
    <citation type="submission" date="2018-08" db="EMBL/GenBank/DDBJ databases">
        <title>A genome reference for cultivated species of the human gut microbiota.</title>
        <authorList>
            <person name="Zou Y."/>
            <person name="Xue W."/>
            <person name="Luo G."/>
        </authorList>
    </citation>
    <scope>NUCLEOTIDE SEQUENCE [LARGE SCALE GENOMIC DNA]</scope>
    <source>
        <strain evidence="1 2">AF24-29</strain>
    </source>
</reference>
<keyword evidence="2" id="KW-1185">Reference proteome</keyword>
<proteinExistence type="predicted"/>
<dbReference type="EMBL" id="QRUP01000008">
    <property type="protein sequence ID" value="RGR74771.1"/>
    <property type="molecule type" value="Genomic_DNA"/>
</dbReference>